<reference evidence="2 3" key="1">
    <citation type="submission" date="2015-03" db="EMBL/GenBank/DDBJ databases">
        <title>Draft genome of Stenotrophomonas maltophila isolated from urine specimen.</title>
        <authorList>
            <person name="Murugan N."/>
            <person name="Malathi J."/>
            <person name="Umashankar V."/>
            <person name="Madhavan H."/>
        </authorList>
    </citation>
    <scope>NUCLEOTIDE SEQUENCE [LARGE SCALE GENOMIC DNA]</scope>
    <source>
        <strain evidence="2 3">JMNMN1</strain>
    </source>
</reference>
<name>A0A0F5ZMC1_STEMA</name>
<protein>
    <submittedName>
        <fullName evidence="2">Uncharacterized protein</fullName>
    </submittedName>
</protein>
<organism evidence="2 3">
    <name type="scientific">Stenotrophomonas maltophilia</name>
    <name type="common">Pseudomonas maltophilia</name>
    <name type="synonym">Xanthomonas maltophilia</name>
    <dbReference type="NCBI Taxonomy" id="40324"/>
    <lineage>
        <taxon>Bacteria</taxon>
        <taxon>Pseudomonadati</taxon>
        <taxon>Pseudomonadota</taxon>
        <taxon>Gammaproteobacteria</taxon>
        <taxon>Lysobacterales</taxon>
        <taxon>Lysobacteraceae</taxon>
        <taxon>Stenotrophomonas</taxon>
        <taxon>Stenotrophomonas maltophilia group</taxon>
    </lineage>
</organism>
<comment type="caution">
    <text evidence="2">The sequence shown here is derived from an EMBL/GenBank/DDBJ whole genome shotgun (WGS) entry which is preliminary data.</text>
</comment>
<dbReference type="EMBL" id="JZRZ01000030">
    <property type="protein sequence ID" value="KKD56804.1"/>
    <property type="molecule type" value="Genomic_DNA"/>
</dbReference>
<feature type="region of interest" description="Disordered" evidence="1">
    <location>
        <begin position="1"/>
        <end position="46"/>
    </location>
</feature>
<evidence type="ECO:0000313" key="3">
    <source>
        <dbReference type="Proteomes" id="UP000243478"/>
    </source>
</evidence>
<feature type="compositionally biased region" description="Polar residues" evidence="1">
    <location>
        <begin position="8"/>
        <end position="17"/>
    </location>
</feature>
<proteinExistence type="predicted"/>
<dbReference type="AlphaFoldDB" id="A0A0F5ZMC1"/>
<dbReference type="Proteomes" id="UP000243478">
    <property type="component" value="Unassembled WGS sequence"/>
</dbReference>
<evidence type="ECO:0000256" key="1">
    <source>
        <dbReference type="SAM" id="MobiDB-lite"/>
    </source>
</evidence>
<evidence type="ECO:0000313" key="2">
    <source>
        <dbReference type="EMBL" id="KKD56804.1"/>
    </source>
</evidence>
<accession>A0A0F5ZMC1</accession>
<sequence length="68" mass="7490">MLLDSHSTKSPSRSTGTCRFGFSAASRSAGGAGSWRRGRSSPAHSHSTLRTLMEVGFRTERAWFWRSS</sequence>
<gene>
    <name evidence="2" type="ORF">VM57_19710</name>
</gene>
<feature type="compositionally biased region" description="Low complexity" evidence="1">
    <location>
        <begin position="19"/>
        <end position="29"/>
    </location>
</feature>